<evidence type="ECO:0000256" key="10">
    <source>
        <dbReference type="ARBA" id="ARBA00047761"/>
    </source>
</evidence>
<name>A0A1J3JBX4_NOCCA</name>
<feature type="signal peptide" evidence="13">
    <location>
        <begin position="1"/>
        <end position="19"/>
    </location>
</feature>
<dbReference type="SMART" id="SM00332">
    <property type="entry name" value="PP2Cc"/>
    <property type="match status" value="1"/>
</dbReference>
<evidence type="ECO:0000259" key="14">
    <source>
        <dbReference type="PROSITE" id="PS51746"/>
    </source>
</evidence>
<keyword evidence="8 12" id="KW-0904">Protein phosphatase</keyword>
<evidence type="ECO:0000256" key="4">
    <source>
        <dbReference type="ARBA" id="ARBA00013081"/>
    </source>
</evidence>
<dbReference type="PROSITE" id="PS51746">
    <property type="entry name" value="PPM_2"/>
    <property type="match status" value="1"/>
</dbReference>
<dbReference type="GO" id="GO:0046872">
    <property type="term" value="F:metal ion binding"/>
    <property type="evidence" value="ECO:0007669"/>
    <property type="project" value="UniProtKB-KW"/>
</dbReference>
<accession>A0A1J3JBX4</accession>
<evidence type="ECO:0000256" key="13">
    <source>
        <dbReference type="SAM" id="SignalP"/>
    </source>
</evidence>
<proteinExistence type="inferred from homology"/>
<gene>
    <name evidence="15" type="ORF">MP_TR6378_c0_g1_i1_g.18696</name>
</gene>
<dbReference type="AlphaFoldDB" id="A0A1J3JBX4"/>
<feature type="chain" id="PRO_5009623875" description="protein-serine/threonine phosphatase" evidence="13">
    <location>
        <begin position="20"/>
        <end position="388"/>
    </location>
</feature>
<dbReference type="Pfam" id="PF00481">
    <property type="entry name" value="PP2C"/>
    <property type="match status" value="1"/>
</dbReference>
<keyword evidence="13" id="KW-0732">Signal</keyword>
<evidence type="ECO:0000313" key="15">
    <source>
        <dbReference type="EMBL" id="JAU89915.1"/>
    </source>
</evidence>
<dbReference type="InterPro" id="IPR015655">
    <property type="entry name" value="PP2C"/>
</dbReference>
<keyword evidence="6 12" id="KW-0378">Hydrolase</keyword>
<dbReference type="SUPFAM" id="SSF81606">
    <property type="entry name" value="PP2C-like"/>
    <property type="match status" value="1"/>
</dbReference>
<evidence type="ECO:0000256" key="1">
    <source>
        <dbReference type="ARBA" id="ARBA00001936"/>
    </source>
</evidence>
<evidence type="ECO:0000256" key="3">
    <source>
        <dbReference type="ARBA" id="ARBA00006702"/>
    </source>
</evidence>
<protein>
    <recommendedName>
        <fullName evidence="4">protein-serine/threonine phosphatase</fullName>
        <ecNumber evidence="4">3.1.3.16</ecNumber>
    </recommendedName>
</protein>
<evidence type="ECO:0000256" key="11">
    <source>
        <dbReference type="ARBA" id="ARBA00048336"/>
    </source>
</evidence>
<evidence type="ECO:0000256" key="2">
    <source>
        <dbReference type="ARBA" id="ARBA00001946"/>
    </source>
</evidence>
<comment type="catalytic activity">
    <reaction evidence="11">
        <text>O-phospho-L-threonyl-[protein] + H2O = L-threonyl-[protein] + phosphate</text>
        <dbReference type="Rhea" id="RHEA:47004"/>
        <dbReference type="Rhea" id="RHEA-COMP:11060"/>
        <dbReference type="Rhea" id="RHEA-COMP:11605"/>
        <dbReference type="ChEBI" id="CHEBI:15377"/>
        <dbReference type="ChEBI" id="CHEBI:30013"/>
        <dbReference type="ChEBI" id="CHEBI:43474"/>
        <dbReference type="ChEBI" id="CHEBI:61977"/>
        <dbReference type="EC" id="3.1.3.16"/>
    </reaction>
</comment>
<dbReference type="GO" id="GO:0016020">
    <property type="term" value="C:membrane"/>
    <property type="evidence" value="ECO:0007669"/>
    <property type="project" value="UniProtKB-ARBA"/>
</dbReference>
<sequence length="388" mass="42957">MLSILMSFLSACLWPSSSSESLAAKYSESKGKQEGLLWYKDSAQHLAGEFSMAVVQANNLLEDQSQVESGPLSTLDSGPYGTFVGIYDGHGGPETSRFVNDHLFQHLKRFAAEEDSMSVDVIRKAYEATEEGFLGVVAKQWAVKPHIAAVGSCCLVGVVCDGRLYVANAGDSRAVLGKVTKATGEAIALQLSAEHNVSIESVRHEMHSLHPDDSRIVVLKHNVWRVKGLIQVSRSIGDVYLKKAEFNKEPLYTKYRLREPMKRPILSGEPSITVHDLQPDDQFLIFASDGLWEQLSNQEAVEIVQNHPRNGIAKRLVKAALHEAAKKREMRFSDLNKIERGVRRHFHDDITVVVLFLDTNLLSKASSSLRKPPSVSIRGAGITLPKKF</sequence>
<comment type="catalytic activity">
    <reaction evidence="10">
        <text>O-phospho-L-seryl-[protein] + H2O = L-seryl-[protein] + phosphate</text>
        <dbReference type="Rhea" id="RHEA:20629"/>
        <dbReference type="Rhea" id="RHEA-COMP:9863"/>
        <dbReference type="Rhea" id="RHEA-COMP:11604"/>
        <dbReference type="ChEBI" id="CHEBI:15377"/>
        <dbReference type="ChEBI" id="CHEBI:29999"/>
        <dbReference type="ChEBI" id="CHEBI:43474"/>
        <dbReference type="ChEBI" id="CHEBI:83421"/>
        <dbReference type="EC" id="3.1.3.16"/>
    </reaction>
</comment>
<feature type="domain" description="PPM-type phosphatase" evidence="14">
    <location>
        <begin position="46"/>
        <end position="357"/>
    </location>
</feature>
<dbReference type="InterPro" id="IPR000222">
    <property type="entry name" value="PP2C_BS"/>
</dbReference>
<evidence type="ECO:0000256" key="5">
    <source>
        <dbReference type="ARBA" id="ARBA00022723"/>
    </source>
</evidence>
<dbReference type="Gene3D" id="3.60.40.10">
    <property type="entry name" value="PPM-type phosphatase domain"/>
    <property type="match status" value="1"/>
</dbReference>
<keyword evidence="7" id="KW-0460">Magnesium</keyword>
<dbReference type="PANTHER" id="PTHR47992">
    <property type="entry name" value="PROTEIN PHOSPHATASE"/>
    <property type="match status" value="1"/>
</dbReference>
<comment type="similarity">
    <text evidence="3 12">Belongs to the PP2C family.</text>
</comment>
<keyword evidence="5" id="KW-0479">Metal-binding</keyword>
<evidence type="ECO:0000256" key="9">
    <source>
        <dbReference type="ARBA" id="ARBA00023211"/>
    </source>
</evidence>
<evidence type="ECO:0000256" key="12">
    <source>
        <dbReference type="RuleBase" id="RU003465"/>
    </source>
</evidence>
<organism evidence="15">
    <name type="scientific">Noccaea caerulescens</name>
    <name type="common">Alpine penny-cress</name>
    <name type="synonym">Thlaspi caerulescens</name>
    <dbReference type="NCBI Taxonomy" id="107243"/>
    <lineage>
        <taxon>Eukaryota</taxon>
        <taxon>Viridiplantae</taxon>
        <taxon>Streptophyta</taxon>
        <taxon>Embryophyta</taxon>
        <taxon>Tracheophyta</taxon>
        <taxon>Spermatophyta</taxon>
        <taxon>Magnoliopsida</taxon>
        <taxon>eudicotyledons</taxon>
        <taxon>Gunneridae</taxon>
        <taxon>Pentapetalae</taxon>
        <taxon>rosids</taxon>
        <taxon>malvids</taxon>
        <taxon>Brassicales</taxon>
        <taxon>Brassicaceae</taxon>
        <taxon>Coluteocarpeae</taxon>
        <taxon>Noccaea</taxon>
    </lineage>
</organism>
<evidence type="ECO:0000256" key="7">
    <source>
        <dbReference type="ARBA" id="ARBA00022842"/>
    </source>
</evidence>
<dbReference type="InterPro" id="IPR036457">
    <property type="entry name" value="PPM-type-like_dom_sf"/>
</dbReference>
<reference evidence="15" key="1">
    <citation type="submission" date="2016-07" db="EMBL/GenBank/DDBJ databases">
        <title>De novo transcriptome assembly of four accessions of the metal hyperaccumulator plant Noccaea caerulescens.</title>
        <authorList>
            <person name="Blande D."/>
            <person name="Halimaa P."/>
            <person name="Tervahauta A.I."/>
            <person name="Aarts M.G."/>
            <person name="Karenlampi S.O."/>
        </authorList>
    </citation>
    <scope>NUCLEOTIDE SEQUENCE</scope>
</reference>
<dbReference type="EC" id="3.1.3.16" evidence="4"/>
<dbReference type="GO" id="GO:0004722">
    <property type="term" value="F:protein serine/threonine phosphatase activity"/>
    <property type="evidence" value="ECO:0007669"/>
    <property type="project" value="UniProtKB-EC"/>
</dbReference>
<keyword evidence="9" id="KW-0464">Manganese</keyword>
<comment type="cofactor">
    <cofactor evidence="2">
        <name>Mg(2+)</name>
        <dbReference type="ChEBI" id="CHEBI:18420"/>
    </cofactor>
</comment>
<dbReference type="InterPro" id="IPR001932">
    <property type="entry name" value="PPM-type_phosphatase-like_dom"/>
</dbReference>
<dbReference type="PROSITE" id="PS01032">
    <property type="entry name" value="PPM_1"/>
    <property type="match status" value="1"/>
</dbReference>
<evidence type="ECO:0000256" key="6">
    <source>
        <dbReference type="ARBA" id="ARBA00022801"/>
    </source>
</evidence>
<comment type="cofactor">
    <cofactor evidence="1">
        <name>Mn(2+)</name>
        <dbReference type="ChEBI" id="CHEBI:29035"/>
    </cofactor>
</comment>
<dbReference type="EMBL" id="GEVM01016023">
    <property type="protein sequence ID" value="JAU89915.1"/>
    <property type="molecule type" value="Transcribed_RNA"/>
</dbReference>
<dbReference type="CDD" id="cd00143">
    <property type="entry name" value="PP2Cc"/>
    <property type="match status" value="1"/>
</dbReference>
<evidence type="ECO:0000256" key="8">
    <source>
        <dbReference type="ARBA" id="ARBA00022912"/>
    </source>
</evidence>
<dbReference type="FunFam" id="3.60.40.10:FF:000008">
    <property type="entry name" value="Phosphatase 2C family protein"/>
    <property type="match status" value="1"/>
</dbReference>